<evidence type="ECO:0000256" key="1">
    <source>
        <dbReference type="SAM" id="Phobius"/>
    </source>
</evidence>
<feature type="transmembrane region" description="Helical" evidence="1">
    <location>
        <begin position="44"/>
        <end position="63"/>
    </location>
</feature>
<keyword evidence="3" id="KW-1185">Reference proteome</keyword>
<dbReference type="AlphaFoldDB" id="A0A3E1NLY4"/>
<evidence type="ECO:0000313" key="3">
    <source>
        <dbReference type="Proteomes" id="UP000261284"/>
    </source>
</evidence>
<sequence length="131" mass="13744">MKFTTALLLTALLGFALPLYAPWWSFAISSLLVALVIPQKPWRAFLAGFAGLFLLWGVQSAWLDSANSGLLSSKMAAMFGVGSGIVLILVTAFLGALISGGAALAGSFVVQPKRVRATVVEEQEAAETTAE</sequence>
<protein>
    <submittedName>
        <fullName evidence="2">Uncharacterized protein</fullName>
    </submittedName>
</protein>
<dbReference type="RefSeq" id="WP_116846932.1">
    <property type="nucleotide sequence ID" value="NZ_QTJU01000002.1"/>
</dbReference>
<evidence type="ECO:0000313" key="2">
    <source>
        <dbReference type="EMBL" id="RFM28945.1"/>
    </source>
</evidence>
<feature type="transmembrane region" description="Helical" evidence="1">
    <location>
        <begin position="75"/>
        <end position="98"/>
    </location>
</feature>
<keyword evidence="1" id="KW-0812">Transmembrane</keyword>
<comment type="caution">
    <text evidence="2">The sequence shown here is derived from an EMBL/GenBank/DDBJ whole genome shotgun (WGS) entry which is preliminary data.</text>
</comment>
<proteinExistence type="predicted"/>
<organism evidence="2 3">
    <name type="scientific">Deminuibacter soli</name>
    <dbReference type="NCBI Taxonomy" id="2291815"/>
    <lineage>
        <taxon>Bacteria</taxon>
        <taxon>Pseudomonadati</taxon>
        <taxon>Bacteroidota</taxon>
        <taxon>Chitinophagia</taxon>
        <taxon>Chitinophagales</taxon>
        <taxon>Chitinophagaceae</taxon>
        <taxon>Deminuibacter</taxon>
    </lineage>
</organism>
<keyword evidence="1" id="KW-1133">Transmembrane helix</keyword>
<dbReference type="Proteomes" id="UP000261284">
    <property type="component" value="Unassembled WGS sequence"/>
</dbReference>
<accession>A0A3E1NLY4</accession>
<dbReference type="EMBL" id="QTJU01000002">
    <property type="protein sequence ID" value="RFM28945.1"/>
    <property type="molecule type" value="Genomic_DNA"/>
</dbReference>
<dbReference type="OrthoDB" id="965650at2"/>
<gene>
    <name evidence="2" type="ORF">DXN05_09275</name>
</gene>
<reference evidence="2 3" key="1">
    <citation type="submission" date="2018-08" db="EMBL/GenBank/DDBJ databases">
        <title>Chitinophagaceae sp. K23C18032701, a novel bacterium isolated from forest soil.</title>
        <authorList>
            <person name="Wang C."/>
        </authorList>
    </citation>
    <scope>NUCLEOTIDE SEQUENCE [LARGE SCALE GENOMIC DNA]</scope>
    <source>
        <strain evidence="2 3">K23C18032701</strain>
    </source>
</reference>
<keyword evidence="1" id="KW-0472">Membrane</keyword>
<name>A0A3E1NLY4_9BACT</name>